<name>A0ABT8WQ41_9FLAO</name>
<evidence type="ECO:0000313" key="1">
    <source>
        <dbReference type="EMBL" id="MDO5975261.1"/>
    </source>
</evidence>
<dbReference type="RefSeq" id="WP_303302442.1">
    <property type="nucleotide sequence ID" value="NZ_BAABDA010000035.1"/>
</dbReference>
<dbReference type="EMBL" id="JAUOEL010000004">
    <property type="protein sequence ID" value="MDO5975261.1"/>
    <property type="molecule type" value="Genomic_DNA"/>
</dbReference>
<reference evidence="1" key="1">
    <citation type="submission" date="2023-07" db="EMBL/GenBank/DDBJ databases">
        <title>Two novel species in the genus Flavivirga.</title>
        <authorList>
            <person name="Kwon K."/>
        </authorList>
    </citation>
    <scope>NUCLEOTIDE SEQUENCE</scope>
    <source>
        <strain evidence="1">KACC 14158</strain>
    </source>
</reference>
<keyword evidence="2" id="KW-1185">Reference proteome</keyword>
<sequence>MRKYIIGLFFTIVPISLSLYHIGINHGENNKNVEYLEKDKRYDSLKKNVLKFKDSIAKLNTTISSLKSKNNNDSEAKKNYTILVINNEPDKYRLIYWLQH</sequence>
<protein>
    <submittedName>
        <fullName evidence="1">Uncharacterized protein</fullName>
    </submittedName>
</protein>
<accession>A0ABT8WQ41</accession>
<comment type="caution">
    <text evidence="1">The sequence shown here is derived from an EMBL/GenBank/DDBJ whole genome shotgun (WGS) entry which is preliminary data.</text>
</comment>
<evidence type="ECO:0000313" key="2">
    <source>
        <dbReference type="Proteomes" id="UP001176806"/>
    </source>
</evidence>
<organism evidence="1 2">
    <name type="scientific">Flavivirga jejuensis</name>
    <dbReference type="NCBI Taxonomy" id="870487"/>
    <lineage>
        <taxon>Bacteria</taxon>
        <taxon>Pseudomonadati</taxon>
        <taxon>Bacteroidota</taxon>
        <taxon>Flavobacteriia</taxon>
        <taxon>Flavobacteriales</taxon>
        <taxon>Flavobacteriaceae</taxon>
        <taxon>Flavivirga</taxon>
    </lineage>
</organism>
<gene>
    <name evidence="1" type="ORF">Q4Q40_13775</name>
</gene>
<dbReference type="Proteomes" id="UP001176806">
    <property type="component" value="Unassembled WGS sequence"/>
</dbReference>
<proteinExistence type="predicted"/>